<dbReference type="PROSITE" id="PS51257">
    <property type="entry name" value="PROKAR_LIPOPROTEIN"/>
    <property type="match status" value="1"/>
</dbReference>
<dbReference type="Pfam" id="PF13590">
    <property type="entry name" value="DUF4136"/>
    <property type="match status" value="1"/>
</dbReference>
<keyword evidence="3" id="KW-1185">Reference proteome</keyword>
<feature type="domain" description="DUF4136" evidence="1">
    <location>
        <begin position="33"/>
        <end position="202"/>
    </location>
</feature>
<proteinExistence type="predicted"/>
<evidence type="ECO:0000313" key="2">
    <source>
        <dbReference type="EMBL" id="MEX6689495.1"/>
    </source>
</evidence>
<comment type="caution">
    <text evidence="2">The sequence shown here is derived from an EMBL/GenBank/DDBJ whole genome shotgun (WGS) entry which is preliminary data.</text>
</comment>
<dbReference type="Proteomes" id="UP001560573">
    <property type="component" value="Unassembled WGS sequence"/>
</dbReference>
<organism evidence="2 3">
    <name type="scientific">Danxiaibacter flavus</name>
    <dbReference type="NCBI Taxonomy" id="3049108"/>
    <lineage>
        <taxon>Bacteria</taxon>
        <taxon>Pseudomonadati</taxon>
        <taxon>Bacteroidota</taxon>
        <taxon>Chitinophagia</taxon>
        <taxon>Chitinophagales</taxon>
        <taxon>Chitinophagaceae</taxon>
        <taxon>Danxiaibacter</taxon>
    </lineage>
</organism>
<evidence type="ECO:0000313" key="3">
    <source>
        <dbReference type="Proteomes" id="UP001560573"/>
    </source>
</evidence>
<accession>A0ABV3ZIU7</accession>
<dbReference type="EMBL" id="JAULBC010000006">
    <property type="protein sequence ID" value="MEX6689495.1"/>
    <property type="molecule type" value="Genomic_DNA"/>
</dbReference>
<reference evidence="2 3" key="1">
    <citation type="submission" date="2023-07" db="EMBL/GenBank/DDBJ databases">
        <authorList>
            <person name="Lian W.-H."/>
        </authorList>
    </citation>
    <scope>NUCLEOTIDE SEQUENCE [LARGE SCALE GENOMIC DNA]</scope>
    <source>
        <strain evidence="2 3">SYSU DXS3180</strain>
    </source>
</reference>
<dbReference type="Gene3D" id="3.30.160.670">
    <property type="match status" value="1"/>
</dbReference>
<gene>
    <name evidence="2" type="ORF">QTN47_18450</name>
</gene>
<name>A0ABV3ZIU7_9BACT</name>
<sequence length="206" mass="22648">MKKSYLLVTVLSVTLFGCLKTPDTDKLSNSFVVQSAKDANANFSSYKTYYISDTIALETTNQNDSLWIGDDAKQLVNAVKQNMDARGYSFVAKNTHPDLGLGLTAVKDLNLGVIYPGWWWGYWGGCYWGWCGYPPYYPYGGVVYSIPTGTLILDMIDLKNASANGKLFVPWSSVMSGGLGNSSNDLQLGVEAINQAYTQSPYITTH</sequence>
<dbReference type="RefSeq" id="WP_369330902.1">
    <property type="nucleotide sequence ID" value="NZ_JAULBC010000006.1"/>
</dbReference>
<protein>
    <submittedName>
        <fullName evidence="2">DUF4136 domain-containing protein</fullName>
    </submittedName>
</protein>
<dbReference type="InterPro" id="IPR025411">
    <property type="entry name" value="DUF4136"/>
</dbReference>
<evidence type="ECO:0000259" key="1">
    <source>
        <dbReference type="Pfam" id="PF13590"/>
    </source>
</evidence>